<evidence type="ECO:0000256" key="3">
    <source>
        <dbReference type="ARBA" id="ARBA00022729"/>
    </source>
</evidence>
<dbReference type="PANTHER" id="PTHR12815">
    <property type="entry name" value="SORTING AND ASSEMBLY MACHINERY SAMM50 PROTEIN FAMILY MEMBER"/>
    <property type="match status" value="1"/>
</dbReference>
<reference evidence="8 9" key="1">
    <citation type="submission" date="2008-07" db="EMBL/GenBank/DDBJ databases">
        <authorList>
            <person name="Tandeau de Marsac N."/>
            <person name="Ferriera S."/>
            <person name="Johnson J."/>
            <person name="Kravitz S."/>
            <person name="Beeson K."/>
            <person name="Sutton G."/>
            <person name="Rogers Y.-H."/>
            <person name="Friedman R."/>
            <person name="Frazier M."/>
            <person name="Venter J.C."/>
        </authorList>
    </citation>
    <scope>NUCLEOTIDE SEQUENCE [LARGE SCALE GENOMIC DNA]</scope>
    <source>
        <strain evidence="8 9">PCC 7420</strain>
    </source>
</reference>
<accession>B4VZI6</accession>
<dbReference type="GO" id="GO:0019867">
    <property type="term" value="C:outer membrane"/>
    <property type="evidence" value="ECO:0007669"/>
    <property type="project" value="InterPro"/>
</dbReference>
<evidence type="ECO:0000256" key="4">
    <source>
        <dbReference type="ARBA" id="ARBA00023136"/>
    </source>
</evidence>
<evidence type="ECO:0000256" key="2">
    <source>
        <dbReference type="ARBA" id="ARBA00022692"/>
    </source>
</evidence>
<evidence type="ECO:0000313" key="8">
    <source>
        <dbReference type="EMBL" id="EDX72724.1"/>
    </source>
</evidence>
<dbReference type="Gene3D" id="2.40.160.50">
    <property type="entry name" value="membrane protein fhac: a member of the omp85/tpsb transporter family"/>
    <property type="match status" value="1"/>
</dbReference>
<dbReference type="PANTHER" id="PTHR12815:SF47">
    <property type="entry name" value="TRANSLOCATION AND ASSEMBLY MODULE SUBUNIT TAMA"/>
    <property type="match status" value="1"/>
</dbReference>
<dbReference type="RefSeq" id="WP_006104178.1">
    <property type="nucleotide sequence ID" value="NZ_DS989862.1"/>
</dbReference>
<feature type="domain" description="Bacterial surface antigen (D15)" evidence="7">
    <location>
        <begin position="205"/>
        <end position="453"/>
    </location>
</feature>
<comment type="subcellular location">
    <subcellularLocation>
        <location evidence="1">Membrane</location>
    </subcellularLocation>
</comment>
<evidence type="ECO:0000256" key="1">
    <source>
        <dbReference type="ARBA" id="ARBA00004370"/>
    </source>
</evidence>
<dbReference type="InterPro" id="IPR000184">
    <property type="entry name" value="Bac_surfAg_D15"/>
</dbReference>
<gene>
    <name evidence="8" type="ORF">MC7420_4997</name>
</gene>
<sequence>MGFYQRWRKWFILPLVLAGVGAELLAAASIRGQEIEAVSPVEYGSFVDNQGMPIEARLNPTYRQRRSQPFQKQNDLPDVPQLPQSPRRNPIPSRRSIAIADIQVRFVDEDGQPTPGNTRPYIITREFDLQPGDVYRPEVAQQGLERVTELDSVEDATLSLQQTNQPNQIVMIVNVVEDSSFNVTAFPSSSRAKGIYGVLRLEEENLGGNNQNLALELEAGEDTLGFEVSFTDPWIAGDPLRTGYSLAVFNQRSPSEVFIGGDREVDLPNGETPWVHRLGGSGELFRPLGGNWQAGVGVSYQRVSIRDQAFTDQVQPVDEFGNPLSLSDRGQDDLLTVNLSAVQDNRDDTDYPSQGSNVRVGMDQSVPVGEADIIFNRVSGSYTQYVPMELFGFTSGDQTLVFNLQGGTVIGDLPAYEAFSLGGGSSVRGYQSGEVGAGRSYLQATAEYRFPVFRDLRLNNIPIKLD</sequence>
<dbReference type="HOGENOM" id="CLU_586248_0_0_3"/>
<feature type="region of interest" description="Disordered" evidence="6">
    <location>
        <begin position="64"/>
        <end position="93"/>
    </location>
</feature>
<proteinExistence type="predicted"/>
<keyword evidence="9" id="KW-1185">Reference proteome</keyword>
<dbReference type="STRING" id="118168.MC7420_4997"/>
<organism evidence="8 9">
    <name type="scientific">Coleofasciculus chthonoplastes PCC 7420</name>
    <dbReference type="NCBI Taxonomy" id="118168"/>
    <lineage>
        <taxon>Bacteria</taxon>
        <taxon>Bacillati</taxon>
        <taxon>Cyanobacteriota</taxon>
        <taxon>Cyanophyceae</taxon>
        <taxon>Coleofasciculales</taxon>
        <taxon>Coleofasciculaceae</taxon>
        <taxon>Coleofasciculus</taxon>
    </lineage>
</organism>
<dbReference type="Gene3D" id="3.10.20.310">
    <property type="entry name" value="membrane protein fhac"/>
    <property type="match status" value="1"/>
</dbReference>
<dbReference type="AlphaFoldDB" id="B4VZI6"/>
<keyword evidence="3" id="KW-0732">Signal</keyword>
<dbReference type="EMBL" id="DS989862">
    <property type="protein sequence ID" value="EDX72724.1"/>
    <property type="molecule type" value="Genomic_DNA"/>
</dbReference>
<dbReference type="InterPro" id="IPR039910">
    <property type="entry name" value="D15-like"/>
</dbReference>
<keyword evidence="4" id="KW-0472">Membrane</keyword>
<dbReference type="Pfam" id="PF01103">
    <property type="entry name" value="Omp85"/>
    <property type="match status" value="1"/>
</dbReference>
<evidence type="ECO:0000256" key="6">
    <source>
        <dbReference type="SAM" id="MobiDB-lite"/>
    </source>
</evidence>
<protein>
    <submittedName>
        <fullName evidence="8">Outer membrane protein, OMP85 family, putative</fullName>
    </submittedName>
</protein>
<evidence type="ECO:0000256" key="5">
    <source>
        <dbReference type="ARBA" id="ARBA00023237"/>
    </source>
</evidence>
<dbReference type="Proteomes" id="UP000003835">
    <property type="component" value="Unassembled WGS sequence"/>
</dbReference>
<name>B4VZI6_9CYAN</name>
<keyword evidence="2" id="KW-0812">Transmembrane</keyword>
<dbReference type="OrthoDB" id="9776356at2"/>
<dbReference type="eggNOG" id="COG4775">
    <property type="taxonomic scope" value="Bacteria"/>
</dbReference>
<keyword evidence="5" id="KW-0998">Cell outer membrane</keyword>
<evidence type="ECO:0000259" key="7">
    <source>
        <dbReference type="Pfam" id="PF01103"/>
    </source>
</evidence>
<evidence type="ECO:0000313" key="9">
    <source>
        <dbReference type="Proteomes" id="UP000003835"/>
    </source>
</evidence>